<gene>
    <name evidence="2" type="ORF">BDV40DRAFT_176139</name>
</gene>
<evidence type="ECO:0000313" key="3">
    <source>
        <dbReference type="Proteomes" id="UP000326950"/>
    </source>
</evidence>
<name>A0A5N6UT41_ASPTM</name>
<accession>A0A5N6UT41</accession>
<keyword evidence="1" id="KW-0812">Transmembrane</keyword>
<organism evidence="2 3">
    <name type="scientific">Aspergillus tamarii</name>
    <dbReference type="NCBI Taxonomy" id="41984"/>
    <lineage>
        <taxon>Eukaryota</taxon>
        <taxon>Fungi</taxon>
        <taxon>Dikarya</taxon>
        <taxon>Ascomycota</taxon>
        <taxon>Pezizomycotina</taxon>
        <taxon>Eurotiomycetes</taxon>
        <taxon>Eurotiomycetidae</taxon>
        <taxon>Eurotiales</taxon>
        <taxon>Aspergillaceae</taxon>
        <taxon>Aspergillus</taxon>
        <taxon>Aspergillus subgen. Circumdati</taxon>
    </lineage>
</organism>
<dbReference type="AlphaFoldDB" id="A0A5N6UT41"/>
<keyword evidence="3" id="KW-1185">Reference proteome</keyword>
<evidence type="ECO:0000313" key="2">
    <source>
        <dbReference type="EMBL" id="KAE8161812.1"/>
    </source>
</evidence>
<evidence type="ECO:0000256" key="1">
    <source>
        <dbReference type="SAM" id="Phobius"/>
    </source>
</evidence>
<dbReference type="EMBL" id="ML738637">
    <property type="protein sequence ID" value="KAE8161812.1"/>
    <property type="molecule type" value="Genomic_DNA"/>
</dbReference>
<feature type="transmembrane region" description="Helical" evidence="1">
    <location>
        <begin position="22"/>
        <end position="40"/>
    </location>
</feature>
<proteinExistence type="predicted"/>
<dbReference type="Proteomes" id="UP000326950">
    <property type="component" value="Unassembled WGS sequence"/>
</dbReference>
<keyword evidence="1" id="KW-1133">Transmembrane helix</keyword>
<keyword evidence="1" id="KW-0472">Membrane</keyword>
<sequence>MTYMELPDIFSILWSRCSTCDYLFYLLFFFFRSLFAHYLGHCGMLNGWTTRLAVRFGRCLPRLGEASVRMSSQFIA</sequence>
<reference evidence="2 3" key="1">
    <citation type="submission" date="2019-04" db="EMBL/GenBank/DDBJ databases">
        <title>Friends and foes A comparative genomics study of 23 Aspergillus species from section Flavi.</title>
        <authorList>
            <consortium name="DOE Joint Genome Institute"/>
            <person name="Kjaerbolling I."/>
            <person name="Vesth T."/>
            <person name="Frisvad J.C."/>
            <person name="Nybo J.L."/>
            <person name="Theobald S."/>
            <person name="Kildgaard S."/>
            <person name="Isbrandt T."/>
            <person name="Kuo A."/>
            <person name="Sato A."/>
            <person name="Lyhne E.K."/>
            <person name="Kogle M.E."/>
            <person name="Wiebenga A."/>
            <person name="Kun R.S."/>
            <person name="Lubbers R.J."/>
            <person name="Makela M.R."/>
            <person name="Barry K."/>
            <person name="Chovatia M."/>
            <person name="Clum A."/>
            <person name="Daum C."/>
            <person name="Haridas S."/>
            <person name="He G."/>
            <person name="LaButti K."/>
            <person name="Lipzen A."/>
            <person name="Mondo S."/>
            <person name="Riley R."/>
            <person name="Salamov A."/>
            <person name="Simmons B.A."/>
            <person name="Magnuson J.K."/>
            <person name="Henrissat B."/>
            <person name="Mortensen U.H."/>
            <person name="Larsen T.O."/>
            <person name="Devries R.P."/>
            <person name="Grigoriev I.V."/>
            <person name="Machida M."/>
            <person name="Baker S.E."/>
            <person name="Andersen M.R."/>
        </authorList>
    </citation>
    <scope>NUCLEOTIDE SEQUENCE [LARGE SCALE GENOMIC DNA]</scope>
    <source>
        <strain evidence="2 3">CBS 117626</strain>
    </source>
</reference>
<protein>
    <submittedName>
        <fullName evidence="2">Uncharacterized protein</fullName>
    </submittedName>
</protein>